<dbReference type="AlphaFoldDB" id="A0AAV4XJD3"/>
<evidence type="ECO:0000313" key="2">
    <source>
        <dbReference type="Proteomes" id="UP001054945"/>
    </source>
</evidence>
<organism evidence="1 2">
    <name type="scientific">Caerostris extrusa</name>
    <name type="common">Bark spider</name>
    <name type="synonym">Caerostris bankana</name>
    <dbReference type="NCBI Taxonomy" id="172846"/>
    <lineage>
        <taxon>Eukaryota</taxon>
        <taxon>Metazoa</taxon>
        <taxon>Ecdysozoa</taxon>
        <taxon>Arthropoda</taxon>
        <taxon>Chelicerata</taxon>
        <taxon>Arachnida</taxon>
        <taxon>Araneae</taxon>
        <taxon>Araneomorphae</taxon>
        <taxon>Entelegynae</taxon>
        <taxon>Araneoidea</taxon>
        <taxon>Araneidae</taxon>
        <taxon>Caerostris</taxon>
    </lineage>
</organism>
<proteinExistence type="predicted"/>
<reference evidence="1 2" key="1">
    <citation type="submission" date="2021-06" db="EMBL/GenBank/DDBJ databases">
        <title>Caerostris extrusa draft genome.</title>
        <authorList>
            <person name="Kono N."/>
            <person name="Arakawa K."/>
        </authorList>
    </citation>
    <scope>NUCLEOTIDE SEQUENCE [LARGE SCALE GENOMIC DNA]</scope>
</reference>
<accession>A0AAV4XJD3</accession>
<protein>
    <submittedName>
        <fullName evidence="1">Uncharacterized protein</fullName>
    </submittedName>
</protein>
<name>A0AAV4XJD3_CAEEX</name>
<keyword evidence="2" id="KW-1185">Reference proteome</keyword>
<comment type="caution">
    <text evidence="1">The sequence shown here is derived from an EMBL/GenBank/DDBJ whole genome shotgun (WGS) entry which is preliminary data.</text>
</comment>
<sequence length="89" mass="9939">MSVHEGVERFYQTDFGELARLASLTLFRWCVSNDSSREETHEMQVLPGRSQTGALPFQGAPDWGSRISPVRASAPCRLLKLFLEIGSGR</sequence>
<dbReference type="Proteomes" id="UP001054945">
    <property type="component" value="Unassembled WGS sequence"/>
</dbReference>
<evidence type="ECO:0000313" key="1">
    <source>
        <dbReference type="EMBL" id="GIY94066.1"/>
    </source>
</evidence>
<gene>
    <name evidence="1" type="ORF">CEXT_416361</name>
</gene>
<dbReference type="EMBL" id="BPLR01017739">
    <property type="protein sequence ID" value="GIY94066.1"/>
    <property type="molecule type" value="Genomic_DNA"/>
</dbReference>